<keyword evidence="10" id="KW-1185">Reference proteome</keyword>
<feature type="transmembrane region" description="Helical" evidence="8">
    <location>
        <begin position="162"/>
        <end position="185"/>
    </location>
</feature>
<evidence type="ECO:0000256" key="1">
    <source>
        <dbReference type="ARBA" id="ARBA00004651"/>
    </source>
</evidence>
<organism evidence="9 10">
    <name type="scientific">Pleodorina starrii</name>
    <dbReference type="NCBI Taxonomy" id="330485"/>
    <lineage>
        <taxon>Eukaryota</taxon>
        <taxon>Viridiplantae</taxon>
        <taxon>Chlorophyta</taxon>
        <taxon>core chlorophytes</taxon>
        <taxon>Chlorophyceae</taxon>
        <taxon>CS clade</taxon>
        <taxon>Chlamydomonadales</taxon>
        <taxon>Volvocaceae</taxon>
        <taxon>Pleodorina</taxon>
    </lineage>
</organism>
<evidence type="ECO:0000256" key="6">
    <source>
        <dbReference type="ARBA" id="ARBA00022989"/>
    </source>
</evidence>
<evidence type="ECO:0008006" key="11">
    <source>
        <dbReference type="Google" id="ProtNLM"/>
    </source>
</evidence>
<comment type="caution">
    <text evidence="9">The sequence shown here is derived from an EMBL/GenBank/DDBJ whole genome shotgun (WGS) entry which is preliminary data.</text>
</comment>
<feature type="transmembrane region" description="Helical" evidence="8">
    <location>
        <begin position="63"/>
        <end position="81"/>
    </location>
</feature>
<keyword evidence="5 8" id="KW-0812">Transmembrane</keyword>
<feature type="transmembrane region" description="Helical" evidence="8">
    <location>
        <begin position="125"/>
        <end position="150"/>
    </location>
</feature>
<feature type="transmembrane region" description="Helical" evidence="8">
    <location>
        <begin position="331"/>
        <end position="351"/>
    </location>
</feature>
<evidence type="ECO:0000256" key="8">
    <source>
        <dbReference type="SAM" id="Phobius"/>
    </source>
</evidence>
<evidence type="ECO:0000256" key="4">
    <source>
        <dbReference type="ARBA" id="ARBA00022679"/>
    </source>
</evidence>
<name>A0A9W6C694_9CHLO</name>
<keyword evidence="7 8" id="KW-0472">Membrane</keyword>
<feature type="transmembrane region" description="Helical" evidence="8">
    <location>
        <begin position="213"/>
        <end position="237"/>
    </location>
</feature>
<dbReference type="GO" id="GO:0005886">
    <property type="term" value="C:plasma membrane"/>
    <property type="evidence" value="ECO:0007669"/>
    <property type="project" value="UniProtKB-SubCell"/>
</dbReference>
<sequence>MRVRPVLSATLLFGLTALTLILLRPLMPVDETRYVAAAWEMHVGGSPLVPHLNGAIYGHKPPLLFWLINLVWAAVGVDAFAARLVAPAFATACVAMTGLLALRLWPDRPARGGAAALILTMSPVWLLFGSTTMFDAMLTAATLLAMLALWAGPPVGATMGALALALALAVALVAVGLWLVPALILGGPEYRIEVPWRQSGGRMMASFAHRKPWWFYAALLPAMIWPFGWTVPGLAALRPVRLWADPGTRLAAIWIAGAVVSFSLISGKQAHYLLPELPALALLLSGGLPARRWGQRDLWLAAPVIGLILASLAAGAGPIPVLARLGDPLPLWSLSLGGLCALTGLAAFLRLRAPVTALAALPLALMIGLHLGLSPLLFARYDMTDLGRGRDAP</sequence>
<feature type="transmembrane region" description="Helical" evidence="8">
    <location>
        <begin position="88"/>
        <end position="105"/>
    </location>
</feature>
<keyword evidence="3" id="KW-0328">Glycosyltransferase</keyword>
<evidence type="ECO:0000313" key="10">
    <source>
        <dbReference type="Proteomes" id="UP001165080"/>
    </source>
</evidence>
<protein>
    <recommendedName>
        <fullName evidence="11">Glycosyltransferase RgtA/B/C/D-like domain-containing protein</fullName>
    </recommendedName>
</protein>
<dbReference type="PANTHER" id="PTHR33908:SF11">
    <property type="entry name" value="MEMBRANE PROTEIN"/>
    <property type="match status" value="1"/>
</dbReference>
<dbReference type="AlphaFoldDB" id="A0A9W6C694"/>
<evidence type="ECO:0000313" key="9">
    <source>
        <dbReference type="EMBL" id="GLC62976.1"/>
    </source>
</evidence>
<feature type="transmembrane region" description="Helical" evidence="8">
    <location>
        <begin position="298"/>
        <end position="319"/>
    </location>
</feature>
<evidence type="ECO:0000256" key="2">
    <source>
        <dbReference type="ARBA" id="ARBA00022475"/>
    </source>
</evidence>
<dbReference type="InterPro" id="IPR050297">
    <property type="entry name" value="LipidA_mod_glycosyltrf_83"/>
</dbReference>
<keyword evidence="2" id="KW-1003">Cell membrane</keyword>
<comment type="subcellular location">
    <subcellularLocation>
        <location evidence="1">Cell membrane</location>
        <topology evidence="1">Multi-pass membrane protein</topology>
    </subcellularLocation>
</comment>
<evidence type="ECO:0000256" key="7">
    <source>
        <dbReference type="ARBA" id="ARBA00023136"/>
    </source>
</evidence>
<dbReference type="Proteomes" id="UP001165080">
    <property type="component" value="Unassembled WGS sequence"/>
</dbReference>
<dbReference type="EMBL" id="BRXU01000079">
    <property type="protein sequence ID" value="GLC62976.1"/>
    <property type="molecule type" value="Genomic_DNA"/>
</dbReference>
<gene>
    <name evidence="9" type="primary">PLESTB004124</name>
    <name evidence="9" type="ORF">PLESTB_001966900</name>
</gene>
<feature type="transmembrane region" description="Helical" evidence="8">
    <location>
        <begin position="249"/>
        <end position="266"/>
    </location>
</feature>
<proteinExistence type="predicted"/>
<dbReference type="GO" id="GO:0016763">
    <property type="term" value="F:pentosyltransferase activity"/>
    <property type="evidence" value="ECO:0007669"/>
    <property type="project" value="TreeGrafter"/>
</dbReference>
<dbReference type="GO" id="GO:0008610">
    <property type="term" value="P:lipid biosynthetic process"/>
    <property type="evidence" value="ECO:0007669"/>
    <property type="project" value="UniProtKB-ARBA"/>
</dbReference>
<evidence type="ECO:0000256" key="5">
    <source>
        <dbReference type="ARBA" id="ARBA00022692"/>
    </source>
</evidence>
<feature type="transmembrane region" description="Helical" evidence="8">
    <location>
        <begin position="358"/>
        <end position="378"/>
    </location>
</feature>
<keyword evidence="6 8" id="KW-1133">Transmembrane helix</keyword>
<accession>A0A9W6C694</accession>
<keyword evidence="4" id="KW-0808">Transferase</keyword>
<reference evidence="9 10" key="1">
    <citation type="journal article" date="2023" name="Commun. Biol.">
        <title>Reorganization of the ancestral sex-determining regions during the evolution of trioecy in Pleodorina starrii.</title>
        <authorList>
            <person name="Takahashi K."/>
            <person name="Suzuki S."/>
            <person name="Kawai-Toyooka H."/>
            <person name="Yamamoto K."/>
            <person name="Hamaji T."/>
            <person name="Ootsuki R."/>
            <person name="Yamaguchi H."/>
            <person name="Kawachi M."/>
            <person name="Higashiyama T."/>
            <person name="Nozaki H."/>
        </authorList>
    </citation>
    <scope>NUCLEOTIDE SEQUENCE [LARGE SCALE GENOMIC DNA]</scope>
    <source>
        <strain evidence="9 10">NIES-4479</strain>
    </source>
</reference>
<dbReference type="PANTHER" id="PTHR33908">
    <property type="entry name" value="MANNOSYLTRANSFERASE YKCB-RELATED"/>
    <property type="match status" value="1"/>
</dbReference>
<evidence type="ECO:0000256" key="3">
    <source>
        <dbReference type="ARBA" id="ARBA00022676"/>
    </source>
</evidence>